<accession>A0A1I1AC63</accession>
<reference evidence="2" key="1">
    <citation type="submission" date="2016-10" db="EMBL/GenBank/DDBJ databases">
        <authorList>
            <person name="Varghese N."/>
            <person name="Submissions S."/>
        </authorList>
    </citation>
    <scope>NUCLEOTIDE SEQUENCE [LARGE SCALE GENOMIC DNA]</scope>
    <source>
        <strain evidence="2">CGMCC 4.3568</strain>
    </source>
</reference>
<evidence type="ECO:0000313" key="2">
    <source>
        <dbReference type="Proteomes" id="UP000243799"/>
    </source>
</evidence>
<dbReference type="AlphaFoldDB" id="A0A1I1AC63"/>
<proteinExistence type="predicted"/>
<dbReference type="NCBIfam" id="NF042914">
    <property type="entry name" value="SAV915_dom"/>
    <property type="match status" value="1"/>
</dbReference>
<name>A0A1I1AC63_9PSEU</name>
<organism evidence="1 2">
    <name type="scientific">Amycolatopsis marina</name>
    <dbReference type="NCBI Taxonomy" id="490629"/>
    <lineage>
        <taxon>Bacteria</taxon>
        <taxon>Bacillati</taxon>
        <taxon>Actinomycetota</taxon>
        <taxon>Actinomycetes</taxon>
        <taxon>Pseudonocardiales</taxon>
        <taxon>Pseudonocardiaceae</taxon>
        <taxon>Amycolatopsis</taxon>
    </lineage>
</organism>
<dbReference type="EMBL" id="FOKG01000008">
    <property type="protein sequence ID" value="SFB34098.1"/>
    <property type="molecule type" value="Genomic_DNA"/>
</dbReference>
<protein>
    <recommendedName>
        <fullName evidence="3">SseB protein N-terminal domain-containing protein</fullName>
    </recommendedName>
</protein>
<gene>
    <name evidence="1" type="ORF">SAMN05216266_108271</name>
</gene>
<dbReference type="InterPro" id="IPR049975">
    <property type="entry name" value="SAV_915-like_dom"/>
</dbReference>
<dbReference type="STRING" id="490629.SAMN05216266_108271"/>
<evidence type="ECO:0008006" key="3">
    <source>
        <dbReference type="Google" id="ProtNLM"/>
    </source>
</evidence>
<keyword evidence="2" id="KW-1185">Reference proteome</keyword>
<dbReference type="Proteomes" id="UP000243799">
    <property type="component" value="Unassembled WGS sequence"/>
</dbReference>
<sequence>MPVYVVRVTISESTPRLPVPPGFPPMVYIPCGRYRTQDGGSTLAVELRHTEDGKLALLAYSAIDRLVRCCGEQQPWALVNTEELTAIFERQPYEAILLDTELPAPLRH</sequence>
<evidence type="ECO:0000313" key="1">
    <source>
        <dbReference type="EMBL" id="SFB34098.1"/>
    </source>
</evidence>